<evidence type="ECO:0000256" key="3">
    <source>
        <dbReference type="ARBA" id="ARBA00022692"/>
    </source>
</evidence>
<reference evidence="8" key="1">
    <citation type="submission" date="2016-10" db="EMBL/GenBank/DDBJ databases">
        <title>Sequence of Gallionella enrichment culture.</title>
        <authorList>
            <person name="Poehlein A."/>
            <person name="Muehling M."/>
            <person name="Daniel R."/>
        </authorList>
    </citation>
    <scope>NUCLEOTIDE SEQUENCE</scope>
</reference>
<evidence type="ECO:0000259" key="7">
    <source>
        <dbReference type="Pfam" id="PF04138"/>
    </source>
</evidence>
<evidence type="ECO:0000313" key="8">
    <source>
        <dbReference type="EMBL" id="OIR17720.1"/>
    </source>
</evidence>
<dbReference type="PANTHER" id="PTHR38459">
    <property type="entry name" value="PROPHAGE BACTOPRENOL-LINKED GLUCOSE TRANSLOCASE HOMOLOG"/>
    <property type="match status" value="1"/>
</dbReference>
<evidence type="ECO:0000256" key="1">
    <source>
        <dbReference type="ARBA" id="ARBA00004141"/>
    </source>
</evidence>
<protein>
    <submittedName>
        <fullName evidence="8">GtrA-like protein</fullName>
    </submittedName>
</protein>
<keyword evidence="3 6" id="KW-0812">Transmembrane</keyword>
<dbReference type="EMBL" id="MLJW01000004">
    <property type="protein sequence ID" value="OIR17720.1"/>
    <property type="molecule type" value="Genomic_DNA"/>
</dbReference>
<gene>
    <name evidence="8" type="ORF">GALL_19420</name>
</gene>
<dbReference type="Pfam" id="PF04138">
    <property type="entry name" value="GtrA_DPMS_TM"/>
    <property type="match status" value="1"/>
</dbReference>
<evidence type="ECO:0000256" key="6">
    <source>
        <dbReference type="SAM" id="Phobius"/>
    </source>
</evidence>
<dbReference type="GO" id="GO:0005886">
    <property type="term" value="C:plasma membrane"/>
    <property type="evidence" value="ECO:0007669"/>
    <property type="project" value="TreeGrafter"/>
</dbReference>
<evidence type="ECO:0000256" key="2">
    <source>
        <dbReference type="ARBA" id="ARBA00009399"/>
    </source>
</evidence>
<keyword evidence="5 6" id="KW-0472">Membrane</keyword>
<organism evidence="8">
    <name type="scientific">mine drainage metagenome</name>
    <dbReference type="NCBI Taxonomy" id="410659"/>
    <lineage>
        <taxon>unclassified sequences</taxon>
        <taxon>metagenomes</taxon>
        <taxon>ecological metagenomes</taxon>
    </lineage>
</organism>
<comment type="similarity">
    <text evidence="2">Belongs to the GtrA family.</text>
</comment>
<dbReference type="InterPro" id="IPR007267">
    <property type="entry name" value="GtrA_DPMS_TM"/>
</dbReference>
<comment type="caution">
    <text evidence="8">The sequence shown here is derived from an EMBL/GenBank/DDBJ whole genome shotgun (WGS) entry which is preliminary data.</text>
</comment>
<feature type="domain" description="GtrA/DPMS transmembrane" evidence="7">
    <location>
        <begin position="10"/>
        <end position="125"/>
    </location>
</feature>
<feature type="transmembrane region" description="Helical" evidence="6">
    <location>
        <begin position="74"/>
        <end position="92"/>
    </location>
</feature>
<feature type="transmembrane region" description="Helical" evidence="6">
    <location>
        <begin position="7"/>
        <end position="29"/>
    </location>
</feature>
<name>A0A1J5TN92_9ZZZZ</name>
<sequence>MSLKRELVVFVGVGASAALVHLLIVWLLVNLDVLSPLQANIAGFLGAVNVSYFGHSQFTFNLAKRPCIKSFAKFFSIAVLSFVINQTAYYYGLKWFGYQFYLPILTVVLVVVAVFTFIFSKFWAFATHESN</sequence>
<keyword evidence="4 6" id="KW-1133">Transmembrane helix</keyword>
<feature type="transmembrane region" description="Helical" evidence="6">
    <location>
        <begin position="41"/>
        <end position="62"/>
    </location>
</feature>
<dbReference type="PANTHER" id="PTHR38459:SF1">
    <property type="entry name" value="PROPHAGE BACTOPRENOL-LINKED GLUCOSE TRANSLOCASE HOMOLOG"/>
    <property type="match status" value="1"/>
</dbReference>
<accession>A0A1J5TN92</accession>
<dbReference type="AlphaFoldDB" id="A0A1J5TN92"/>
<comment type="subcellular location">
    <subcellularLocation>
        <location evidence="1">Membrane</location>
        <topology evidence="1">Multi-pass membrane protein</topology>
    </subcellularLocation>
</comment>
<dbReference type="InterPro" id="IPR051401">
    <property type="entry name" value="GtrA_CellWall_Glycosyl"/>
</dbReference>
<proteinExistence type="inferred from homology"/>
<evidence type="ECO:0000256" key="5">
    <source>
        <dbReference type="ARBA" id="ARBA00023136"/>
    </source>
</evidence>
<feature type="transmembrane region" description="Helical" evidence="6">
    <location>
        <begin position="98"/>
        <end position="119"/>
    </location>
</feature>
<evidence type="ECO:0000256" key="4">
    <source>
        <dbReference type="ARBA" id="ARBA00022989"/>
    </source>
</evidence>
<dbReference type="GO" id="GO:0000271">
    <property type="term" value="P:polysaccharide biosynthetic process"/>
    <property type="evidence" value="ECO:0007669"/>
    <property type="project" value="InterPro"/>
</dbReference>